<feature type="transmembrane region" description="Helical" evidence="1">
    <location>
        <begin position="25"/>
        <end position="47"/>
    </location>
</feature>
<proteinExistence type="predicted"/>
<evidence type="ECO:0000313" key="3">
    <source>
        <dbReference type="MGI" id="MGI:3030157"/>
    </source>
</evidence>
<accession>A0A0N4SWC2</accession>
<evidence type="ECO:0000256" key="1">
    <source>
        <dbReference type="SAM" id="Phobius"/>
    </source>
</evidence>
<dbReference type="AlphaFoldDB" id="A0A0N4SWC2"/>
<name>A0A0N4SWC2_MOUSE</name>
<reference evidence="2" key="4">
    <citation type="submission" date="2025-09" db="UniProtKB">
        <authorList>
            <consortium name="Ensembl"/>
        </authorList>
    </citation>
    <scope>IDENTIFICATION</scope>
    <source>
        <strain evidence="2">C57BL/6J</strain>
    </source>
</reference>
<dbReference type="Ensembl" id="ENSMUST00000203173.2">
    <property type="protein sequence ID" value="ENSMUSP00000145459.2"/>
    <property type="gene ID" value="ENSMUSG00000043880.6"/>
</dbReference>
<dbReference type="Proteomes" id="UP000000589">
    <property type="component" value="Chromosome 11"/>
</dbReference>
<reference evidence="2 4" key="2">
    <citation type="journal article" date="2011" name="PLoS Biol.">
        <title>Modernizing reference genome assemblies.</title>
        <authorList>
            <person name="Church D.M."/>
            <person name="Schneider V.A."/>
            <person name="Graves T."/>
            <person name="Auger K."/>
            <person name="Cunningham F."/>
            <person name="Bouk N."/>
            <person name="Chen H.C."/>
            <person name="Agarwala R."/>
            <person name="McLaren W.M."/>
            <person name="Ritchie G.R."/>
            <person name="Albracht D."/>
            <person name="Kremitzki M."/>
            <person name="Rock S."/>
            <person name="Kotkiewicz H."/>
            <person name="Kremitzki C."/>
            <person name="Wollam A."/>
            <person name="Trani L."/>
            <person name="Fulton L."/>
            <person name="Fulton R."/>
            <person name="Matthews L."/>
            <person name="Whitehead S."/>
            <person name="Chow W."/>
            <person name="Torrance J."/>
            <person name="Dunn M."/>
            <person name="Harden G."/>
            <person name="Threadgold G."/>
            <person name="Wood J."/>
            <person name="Collins J."/>
            <person name="Heath P."/>
            <person name="Griffiths G."/>
            <person name="Pelan S."/>
            <person name="Grafham D."/>
            <person name="Eichler E.E."/>
            <person name="Weinstock G."/>
            <person name="Mardis E.R."/>
            <person name="Wilson R.K."/>
            <person name="Howe K."/>
            <person name="Flicek P."/>
            <person name="Hubbard T."/>
        </authorList>
    </citation>
    <scope>NUCLEOTIDE SEQUENCE [LARGE SCALE GENOMIC DNA]</scope>
    <source>
        <strain evidence="2 4">C57BL/6J</strain>
    </source>
</reference>
<feature type="non-terminal residue" evidence="2">
    <location>
        <position position="137"/>
    </location>
</feature>
<sequence>EPQNLSKVTEFQLLGFQNLLEWQSLLFAIFLCFYLLTITGNMVIICVDEDVFYMWFPPGCGHHLLRDHDLHVCAPKCTSVTGTQQGHFCLLHRGHSTAEPSYLQPEEQRLQRSCEKNRENQVWGLQSQSERKCPHYV</sequence>
<gene>
    <name evidence="2 3" type="primary">Or11l3</name>
    <name evidence="3" type="synonym">Olfr323</name>
</gene>
<evidence type="ECO:0000313" key="2">
    <source>
        <dbReference type="Ensembl" id="ENSMUSP00000145459.2"/>
    </source>
</evidence>
<reference evidence="2" key="3">
    <citation type="submission" date="2025-08" db="UniProtKB">
        <authorList>
            <consortium name="Ensembl"/>
        </authorList>
    </citation>
    <scope>IDENTIFICATION</scope>
    <source>
        <strain evidence="2">C57BL/6J</strain>
    </source>
</reference>
<dbReference type="SUPFAM" id="SSF81321">
    <property type="entry name" value="Family A G protein-coupled receptor-like"/>
    <property type="match status" value="1"/>
</dbReference>
<organism evidence="2 4">
    <name type="scientific">Mus musculus</name>
    <name type="common">Mouse</name>
    <dbReference type="NCBI Taxonomy" id="10090"/>
    <lineage>
        <taxon>Eukaryota</taxon>
        <taxon>Metazoa</taxon>
        <taxon>Chordata</taxon>
        <taxon>Craniata</taxon>
        <taxon>Vertebrata</taxon>
        <taxon>Euteleostomi</taxon>
        <taxon>Mammalia</taxon>
        <taxon>Eutheria</taxon>
        <taxon>Euarchontoglires</taxon>
        <taxon>Glires</taxon>
        <taxon>Rodentia</taxon>
        <taxon>Myomorpha</taxon>
        <taxon>Muroidea</taxon>
        <taxon>Muridae</taxon>
        <taxon>Murinae</taxon>
        <taxon>Mus</taxon>
        <taxon>Mus</taxon>
    </lineage>
</organism>
<dbReference type="VEuPathDB" id="HostDB:ENSMUSG00000043880"/>
<dbReference type="GeneTree" id="ENSGT01150000286948"/>
<keyword evidence="1" id="KW-0472">Membrane</keyword>
<keyword evidence="1" id="KW-1133">Transmembrane helix</keyword>
<keyword evidence="4" id="KW-1185">Reference proteome</keyword>
<dbReference type="ExpressionAtlas" id="A0A0N4SWC2">
    <property type="expression patterns" value="baseline and differential"/>
</dbReference>
<evidence type="ECO:0000313" key="4">
    <source>
        <dbReference type="Proteomes" id="UP000000589"/>
    </source>
</evidence>
<dbReference type="Antibodypedia" id="57422">
    <property type="antibodies" value="101 antibodies from 24 providers"/>
</dbReference>
<reference evidence="2 4" key="1">
    <citation type="journal article" date="2009" name="PLoS Biol.">
        <title>Lineage-specific biology revealed by a finished genome assembly of the mouse.</title>
        <authorList>
            <consortium name="Mouse Genome Sequencing Consortium"/>
            <person name="Church D.M."/>
            <person name="Goodstadt L."/>
            <person name="Hillier L.W."/>
            <person name="Zody M.C."/>
            <person name="Goldstein S."/>
            <person name="She X."/>
            <person name="Bult C.J."/>
            <person name="Agarwala R."/>
            <person name="Cherry J.L."/>
            <person name="DiCuccio M."/>
            <person name="Hlavina W."/>
            <person name="Kapustin Y."/>
            <person name="Meric P."/>
            <person name="Maglott D."/>
            <person name="Birtle Z."/>
            <person name="Marques A.C."/>
            <person name="Graves T."/>
            <person name="Zhou S."/>
            <person name="Teague B."/>
            <person name="Potamousis K."/>
            <person name="Churas C."/>
            <person name="Place M."/>
            <person name="Herschleb J."/>
            <person name="Runnheim R."/>
            <person name="Forrest D."/>
            <person name="Amos-Landgraf J."/>
            <person name="Schwartz D.C."/>
            <person name="Cheng Z."/>
            <person name="Lindblad-Toh K."/>
            <person name="Eichler E.E."/>
            <person name="Ponting C.P."/>
        </authorList>
    </citation>
    <scope>NUCLEOTIDE SEQUENCE [LARGE SCALE GENOMIC DNA]</scope>
    <source>
        <strain evidence="2 4">C57BL/6J</strain>
    </source>
</reference>
<dbReference type="AGR" id="MGI:3030157"/>
<dbReference type="MGI" id="MGI:3030157">
    <property type="gene designation" value="Or11l3"/>
</dbReference>
<feature type="non-terminal residue" evidence="2">
    <location>
        <position position="1"/>
    </location>
</feature>
<dbReference type="Bgee" id="ENSMUSG00000043880">
    <property type="expression patterns" value="Expressed in spermatid and 3 other cell types or tissues"/>
</dbReference>
<keyword evidence="1" id="KW-0812">Transmembrane</keyword>
<protein>
    <submittedName>
        <fullName evidence="2">Olfactory receptor family 11 subfamily L member 3</fullName>
    </submittedName>
</protein>